<evidence type="ECO:0000313" key="1">
    <source>
        <dbReference type="EMBL" id="ASK67692.1"/>
    </source>
</evidence>
<dbReference type="Proteomes" id="UP000198367">
    <property type="component" value="Chromosome"/>
</dbReference>
<dbReference type="KEGG" id="sbj:CF168_01815"/>
<dbReference type="Pfam" id="PF05930">
    <property type="entry name" value="Phage_AlpA"/>
    <property type="match status" value="1"/>
</dbReference>
<gene>
    <name evidence="1" type="ORF">CF168_01815</name>
</gene>
<proteinExistence type="predicted"/>
<organism evidence="1 2">
    <name type="scientific">Shewanella bicestrii</name>
    <dbReference type="NCBI Taxonomy" id="2018305"/>
    <lineage>
        <taxon>Bacteria</taxon>
        <taxon>Pseudomonadati</taxon>
        <taxon>Pseudomonadota</taxon>
        <taxon>Gammaproteobacteria</taxon>
        <taxon>Alteromonadales</taxon>
        <taxon>Shewanellaceae</taxon>
        <taxon>Shewanella</taxon>
    </lineage>
</organism>
<reference evidence="1 2" key="1">
    <citation type="submission" date="2017-07" db="EMBL/GenBank/DDBJ databases">
        <title>Phenotypical and genomic characterization of a clinical isolate of Shewanella bicestrii sp. nov. producing an extended-spectrum beta-lactamase and a new oxacillinase variant.</title>
        <authorList>
            <person name="Jousset A.B."/>
            <person name="Bonnin R.A."/>
            <person name="Girlich D."/>
            <person name="Dabos L."/>
            <person name="Potron A."/>
            <person name="Dortet L."/>
            <person name="Glaser P."/>
            <person name="Naas T."/>
        </authorList>
    </citation>
    <scope>NUCLEOTIDE SEQUENCE [LARGE SCALE GENOMIC DNA]</scope>
    <source>
        <strain evidence="1 2">JAB-1</strain>
    </source>
</reference>
<protein>
    <recommendedName>
        <fullName evidence="3">AlpA family phage regulatory protein</fullName>
    </recommendedName>
</protein>
<evidence type="ECO:0000313" key="2">
    <source>
        <dbReference type="Proteomes" id="UP000198367"/>
    </source>
</evidence>
<evidence type="ECO:0008006" key="3">
    <source>
        <dbReference type="Google" id="ProtNLM"/>
    </source>
</evidence>
<name>A0A220UIF3_9GAMM</name>
<sequence length="82" mass="9659">MGCFSPDSRRWKVLMQTSNTDHLAHFIDEYRVVRKPEIQRLLGISRSTLGRRIKAGKFPKPASIENGRSCWLFKDVREWLLK</sequence>
<dbReference type="AlphaFoldDB" id="A0A220UIF3"/>
<dbReference type="InterPro" id="IPR010260">
    <property type="entry name" value="AlpA"/>
</dbReference>
<accession>A0A220UIF3</accession>
<keyword evidence="2" id="KW-1185">Reference proteome</keyword>
<dbReference type="EMBL" id="CP022358">
    <property type="protein sequence ID" value="ASK67692.1"/>
    <property type="molecule type" value="Genomic_DNA"/>
</dbReference>
<dbReference type="Gene3D" id="1.10.238.160">
    <property type="match status" value="1"/>
</dbReference>